<gene>
    <name evidence="2" type="ORF">EWM59_14770</name>
</gene>
<comment type="caution">
    <text evidence="2">The sequence shown here is derived from an EMBL/GenBank/DDBJ whole genome shotgun (WGS) entry which is preliminary data.</text>
</comment>
<dbReference type="Proteomes" id="UP000293162">
    <property type="component" value="Unassembled WGS sequence"/>
</dbReference>
<protein>
    <submittedName>
        <fullName evidence="2">Uncharacterized protein</fullName>
    </submittedName>
</protein>
<accession>A0A4Q5LYS3</accession>
<keyword evidence="3" id="KW-1185">Reference proteome</keyword>
<sequence length="70" mass="7472">MNNDENAKFKRTLGGILTGIGLILLLFACAAFMSSNNRLMGFDVEGARKIAPAILGFILMVSGISLINRA</sequence>
<reference evidence="2 3" key="1">
    <citation type="submission" date="2019-02" db="EMBL/GenBank/DDBJ databases">
        <title>Bacterial novel species Emticicia sp. 17J42-9 isolated from soil.</title>
        <authorList>
            <person name="Jung H.-Y."/>
        </authorList>
    </citation>
    <scope>NUCLEOTIDE SEQUENCE [LARGE SCALE GENOMIC DNA]</scope>
    <source>
        <strain evidence="2 3">17J42-9</strain>
    </source>
</reference>
<evidence type="ECO:0000313" key="2">
    <source>
        <dbReference type="EMBL" id="RYU94952.1"/>
    </source>
</evidence>
<dbReference type="OrthoDB" id="965023at2"/>
<dbReference type="AlphaFoldDB" id="A0A4Q5LYS3"/>
<evidence type="ECO:0000256" key="1">
    <source>
        <dbReference type="SAM" id="Phobius"/>
    </source>
</evidence>
<name>A0A4Q5LYS3_9BACT</name>
<keyword evidence="1" id="KW-0472">Membrane</keyword>
<organism evidence="2 3">
    <name type="scientific">Emticicia agri</name>
    <dbReference type="NCBI Taxonomy" id="2492393"/>
    <lineage>
        <taxon>Bacteria</taxon>
        <taxon>Pseudomonadati</taxon>
        <taxon>Bacteroidota</taxon>
        <taxon>Cytophagia</taxon>
        <taxon>Cytophagales</taxon>
        <taxon>Leadbetterellaceae</taxon>
        <taxon>Emticicia</taxon>
    </lineage>
</organism>
<feature type="transmembrane region" description="Helical" evidence="1">
    <location>
        <begin position="50"/>
        <end position="67"/>
    </location>
</feature>
<proteinExistence type="predicted"/>
<feature type="transmembrane region" description="Helical" evidence="1">
    <location>
        <begin position="12"/>
        <end position="34"/>
    </location>
</feature>
<dbReference type="EMBL" id="SEWF01000020">
    <property type="protein sequence ID" value="RYU94952.1"/>
    <property type="molecule type" value="Genomic_DNA"/>
</dbReference>
<keyword evidence="1" id="KW-1133">Transmembrane helix</keyword>
<dbReference type="RefSeq" id="WP_130021872.1">
    <property type="nucleotide sequence ID" value="NZ_SEWF01000020.1"/>
</dbReference>
<evidence type="ECO:0000313" key="3">
    <source>
        <dbReference type="Proteomes" id="UP000293162"/>
    </source>
</evidence>
<keyword evidence="1" id="KW-0812">Transmembrane</keyword>